<name>X0VS27_9ZZZZ</name>
<sequence length="61" mass="6979">MSSTFQTAASYPSSKKITFATFTFLRKFFEWVAETATTPDMWKVDSAETVIKVEDAGWILY</sequence>
<feature type="non-terminal residue" evidence="1">
    <location>
        <position position="61"/>
    </location>
</feature>
<proteinExistence type="predicted"/>
<dbReference type="AlphaFoldDB" id="X0VS27"/>
<reference evidence="1" key="1">
    <citation type="journal article" date="2014" name="Front. Microbiol.">
        <title>High frequency of phylogenetically diverse reductive dehalogenase-homologous genes in deep subseafloor sedimentary metagenomes.</title>
        <authorList>
            <person name="Kawai M."/>
            <person name="Futagami T."/>
            <person name="Toyoda A."/>
            <person name="Takaki Y."/>
            <person name="Nishi S."/>
            <person name="Hori S."/>
            <person name="Arai W."/>
            <person name="Tsubouchi T."/>
            <person name="Morono Y."/>
            <person name="Uchiyama I."/>
            <person name="Ito T."/>
            <person name="Fujiyama A."/>
            <person name="Inagaki F."/>
            <person name="Takami H."/>
        </authorList>
    </citation>
    <scope>NUCLEOTIDE SEQUENCE</scope>
    <source>
        <strain evidence="1">Expedition CK06-06</strain>
    </source>
</reference>
<dbReference type="EMBL" id="BARS01035657">
    <property type="protein sequence ID" value="GAG21015.1"/>
    <property type="molecule type" value="Genomic_DNA"/>
</dbReference>
<gene>
    <name evidence="1" type="ORF">S01H1_54909</name>
</gene>
<accession>X0VS27</accession>
<evidence type="ECO:0000313" key="1">
    <source>
        <dbReference type="EMBL" id="GAG21015.1"/>
    </source>
</evidence>
<organism evidence="1">
    <name type="scientific">marine sediment metagenome</name>
    <dbReference type="NCBI Taxonomy" id="412755"/>
    <lineage>
        <taxon>unclassified sequences</taxon>
        <taxon>metagenomes</taxon>
        <taxon>ecological metagenomes</taxon>
    </lineage>
</organism>
<protein>
    <submittedName>
        <fullName evidence="1">Uncharacterized protein</fullName>
    </submittedName>
</protein>
<comment type="caution">
    <text evidence="1">The sequence shown here is derived from an EMBL/GenBank/DDBJ whole genome shotgun (WGS) entry which is preliminary data.</text>
</comment>